<keyword evidence="2" id="KW-1003">Cell membrane</keyword>
<keyword evidence="4" id="KW-0391">Immunity</keyword>
<keyword evidence="8" id="KW-0812">Transmembrane</keyword>
<keyword evidence="5" id="KW-1015">Disulfide bond</keyword>
<proteinExistence type="predicted"/>
<keyword evidence="8" id="KW-0472">Membrane</keyword>
<evidence type="ECO:0000313" key="9">
    <source>
        <dbReference type="EMBL" id="KAK1797832.1"/>
    </source>
</evidence>
<comment type="subcellular location">
    <subcellularLocation>
        <location evidence="1">Cell membrane</location>
        <topology evidence="1">Single-pass type I membrane protein</topology>
    </subcellularLocation>
</comment>
<dbReference type="EMBL" id="JAROKS010000013">
    <property type="protein sequence ID" value="KAK1797832.1"/>
    <property type="molecule type" value="Genomic_DNA"/>
</dbReference>
<evidence type="ECO:0000256" key="7">
    <source>
        <dbReference type="SAM" id="MobiDB-lite"/>
    </source>
</evidence>
<sequence>MSWSDPITCYVLDAVLLLYCIVFTALYFRIKLSRLPPENPVINEPVYTGLNTNQISDDYQTLDQPSSQARAPGRQNQAKQSEGHYEPLRTPSNDDYQELKKNKVSPQRKEKIQRVHCLESAINRALHVDFSLQSHSANRKDAAEAIEMEPLPPLPDRS</sequence>
<dbReference type="GO" id="GO:0002376">
    <property type="term" value="P:immune system process"/>
    <property type="evidence" value="ECO:0007669"/>
    <property type="project" value="UniProtKB-KW"/>
</dbReference>
<evidence type="ECO:0000256" key="1">
    <source>
        <dbReference type="ARBA" id="ARBA00004251"/>
    </source>
</evidence>
<evidence type="ECO:0000256" key="8">
    <source>
        <dbReference type="SAM" id="Phobius"/>
    </source>
</evidence>
<feature type="compositionally biased region" description="Basic and acidic residues" evidence="7">
    <location>
        <begin position="97"/>
        <end position="111"/>
    </location>
</feature>
<evidence type="ECO:0000256" key="3">
    <source>
        <dbReference type="ARBA" id="ARBA00022553"/>
    </source>
</evidence>
<dbReference type="Pfam" id="PF11628">
    <property type="entry name" value="TCR_zetazeta"/>
    <property type="match status" value="1"/>
</dbReference>
<dbReference type="PANTHER" id="PTHR16803">
    <property type="entry name" value="HIGH AFFINITY IMMUNOGLOBULIN EPSILON RECEPTOR GAMMA-SUBUNIT"/>
    <property type="match status" value="1"/>
</dbReference>
<dbReference type="PANTHER" id="PTHR16803:SF0">
    <property type="entry name" value="HIGH AFFINITY IMMUNOGLOBULIN EPSILON RECEPTOR SUBUNIT GAMMA"/>
    <property type="match status" value="1"/>
</dbReference>
<evidence type="ECO:0000256" key="4">
    <source>
        <dbReference type="ARBA" id="ARBA00022859"/>
    </source>
</evidence>
<gene>
    <name evidence="9" type="ORF">P4O66_008180</name>
</gene>
<accession>A0AAD8ZEC6</accession>
<keyword evidence="6" id="KW-0675">Receptor</keyword>
<dbReference type="GO" id="GO:0032998">
    <property type="term" value="C:Fc-epsilon receptor I complex"/>
    <property type="evidence" value="ECO:0007669"/>
    <property type="project" value="InterPro"/>
</dbReference>
<feature type="compositionally biased region" description="Polar residues" evidence="7">
    <location>
        <begin position="56"/>
        <end position="80"/>
    </location>
</feature>
<feature type="region of interest" description="Disordered" evidence="7">
    <location>
        <begin position="56"/>
        <end position="111"/>
    </location>
</feature>
<evidence type="ECO:0008006" key="11">
    <source>
        <dbReference type="Google" id="ProtNLM"/>
    </source>
</evidence>
<dbReference type="Proteomes" id="UP001239994">
    <property type="component" value="Unassembled WGS sequence"/>
</dbReference>
<evidence type="ECO:0000256" key="2">
    <source>
        <dbReference type="ARBA" id="ARBA00022475"/>
    </source>
</evidence>
<dbReference type="InterPro" id="IPR021663">
    <property type="entry name" value="CD3_zeta/IgE_Fc_rcpt_gamma"/>
</dbReference>
<keyword evidence="10" id="KW-1185">Reference proteome</keyword>
<comment type="caution">
    <text evidence="9">The sequence shown here is derived from an EMBL/GenBank/DDBJ whole genome shotgun (WGS) entry which is preliminary data.</text>
</comment>
<evidence type="ECO:0000256" key="6">
    <source>
        <dbReference type="ARBA" id="ARBA00023170"/>
    </source>
</evidence>
<keyword evidence="3" id="KW-0597">Phosphoprotein</keyword>
<feature type="transmembrane region" description="Helical" evidence="8">
    <location>
        <begin position="7"/>
        <end position="28"/>
    </location>
</feature>
<dbReference type="AlphaFoldDB" id="A0AAD8ZEC6"/>
<dbReference type="GO" id="GO:0019767">
    <property type="term" value="F:IgE receptor activity"/>
    <property type="evidence" value="ECO:0007669"/>
    <property type="project" value="InterPro"/>
</dbReference>
<organism evidence="9 10">
    <name type="scientific">Electrophorus voltai</name>
    <dbReference type="NCBI Taxonomy" id="2609070"/>
    <lineage>
        <taxon>Eukaryota</taxon>
        <taxon>Metazoa</taxon>
        <taxon>Chordata</taxon>
        <taxon>Craniata</taxon>
        <taxon>Vertebrata</taxon>
        <taxon>Euteleostomi</taxon>
        <taxon>Actinopterygii</taxon>
        <taxon>Neopterygii</taxon>
        <taxon>Teleostei</taxon>
        <taxon>Ostariophysi</taxon>
        <taxon>Gymnotiformes</taxon>
        <taxon>Gymnotoidei</taxon>
        <taxon>Gymnotidae</taxon>
        <taxon>Electrophorus</taxon>
    </lineage>
</organism>
<protein>
    <recommendedName>
        <fullName evidence="11">T-cell surface glycoprotein CD3 zeta chain</fullName>
    </recommendedName>
</protein>
<name>A0AAD8ZEC6_9TELE</name>
<evidence type="ECO:0000313" key="10">
    <source>
        <dbReference type="Proteomes" id="UP001239994"/>
    </source>
</evidence>
<dbReference type="InterPro" id="IPR042340">
    <property type="entry name" value="FCER1G"/>
</dbReference>
<keyword evidence="8" id="KW-1133">Transmembrane helix</keyword>
<reference evidence="9" key="1">
    <citation type="submission" date="2023-03" db="EMBL/GenBank/DDBJ databases">
        <title>Electrophorus voltai genome.</title>
        <authorList>
            <person name="Bian C."/>
        </authorList>
    </citation>
    <scope>NUCLEOTIDE SEQUENCE</scope>
    <source>
        <strain evidence="9">CB-2022</strain>
        <tissue evidence="9">Muscle</tissue>
    </source>
</reference>
<evidence type="ECO:0000256" key="5">
    <source>
        <dbReference type="ARBA" id="ARBA00023157"/>
    </source>
</evidence>